<evidence type="ECO:0000313" key="2">
    <source>
        <dbReference type="EMBL" id="KZO93667.1"/>
    </source>
</evidence>
<dbReference type="EMBL" id="KV417300">
    <property type="protein sequence ID" value="KZO93667.1"/>
    <property type="molecule type" value="Genomic_DNA"/>
</dbReference>
<organism evidence="2 3">
    <name type="scientific">Calocera viscosa (strain TUFC12733)</name>
    <dbReference type="NCBI Taxonomy" id="1330018"/>
    <lineage>
        <taxon>Eukaryota</taxon>
        <taxon>Fungi</taxon>
        <taxon>Dikarya</taxon>
        <taxon>Basidiomycota</taxon>
        <taxon>Agaricomycotina</taxon>
        <taxon>Dacrymycetes</taxon>
        <taxon>Dacrymycetales</taxon>
        <taxon>Dacrymycetaceae</taxon>
        <taxon>Calocera</taxon>
    </lineage>
</organism>
<proteinExistence type="predicted"/>
<dbReference type="PROSITE" id="PS51257">
    <property type="entry name" value="PROKAR_LIPOPROTEIN"/>
    <property type="match status" value="1"/>
</dbReference>
<keyword evidence="1" id="KW-1133">Transmembrane helix</keyword>
<feature type="transmembrane region" description="Helical" evidence="1">
    <location>
        <begin position="71"/>
        <end position="93"/>
    </location>
</feature>
<evidence type="ECO:0000313" key="3">
    <source>
        <dbReference type="Proteomes" id="UP000076738"/>
    </source>
</evidence>
<evidence type="ECO:0000256" key="1">
    <source>
        <dbReference type="SAM" id="Phobius"/>
    </source>
</evidence>
<feature type="transmembrane region" description="Helical" evidence="1">
    <location>
        <begin position="12"/>
        <end position="35"/>
    </location>
</feature>
<reference evidence="2 3" key="1">
    <citation type="journal article" date="2016" name="Mol. Biol. Evol.">
        <title>Comparative Genomics of Early-Diverging Mushroom-Forming Fungi Provides Insights into the Origins of Lignocellulose Decay Capabilities.</title>
        <authorList>
            <person name="Nagy L.G."/>
            <person name="Riley R."/>
            <person name="Tritt A."/>
            <person name="Adam C."/>
            <person name="Daum C."/>
            <person name="Floudas D."/>
            <person name="Sun H."/>
            <person name="Yadav J.S."/>
            <person name="Pangilinan J."/>
            <person name="Larsson K.H."/>
            <person name="Matsuura K."/>
            <person name="Barry K."/>
            <person name="Labutti K."/>
            <person name="Kuo R."/>
            <person name="Ohm R.A."/>
            <person name="Bhattacharya S.S."/>
            <person name="Shirouzu T."/>
            <person name="Yoshinaga Y."/>
            <person name="Martin F.M."/>
            <person name="Grigoriev I.V."/>
            <person name="Hibbett D.S."/>
        </authorList>
    </citation>
    <scope>NUCLEOTIDE SEQUENCE [LARGE SCALE GENOMIC DNA]</scope>
    <source>
        <strain evidence="2 3">TUFC12733</strain>
    </source>
</reference>
<keyword evidence="1" id="KW-0812">Transmembrane</keyword>
<accession>A0A167JJZ7</accession>
<dbReference type="Proteomes" id="UP000076738">
    <property type="component" value="Unassembled WGS sequence"/>
</dbReference>
<dbReference type="AlphaFoldDB" id="A0A167JJZ7"/>
<gene>
    <name evidence="2" type="ORF">CALVIDRAFT_247193</name>
</gene>
<feature type="transmembrane region" description="Helical" evidence="1">
    <location>
        <begin position="41"/>
        <end position="64"/>
    </location>
</feature>
<keyword evidence="3" id="KW-1185">Reference proteome</keyword>
<sequence>MPRERKPLTPGQYAQAICQLVFSLAMLGMACYIPVGLPKPLPGWVISMFVAYACAIIVGLWSLATGTFDGLLFVVGVIAWIGVSLCAHSVAILTKSVNWF</sequence>
<name>A0A167JJZ7_CALVF</name>
<protein>
    <submittedName>
        <fullName evidence="2">Uncharacterized protein</fullName>
    </submittedName>
</protein>
<keyword evidence="1" id="KW-0472">Membrane</keyword>